<evidence type="ECO:0000256" key="5">
    <source>
        <dbReference type="ARBA" id="ARBA00022741"/>
    </source>
</evidence>
<dbReference type="CDD" id="cd03259">
    <property type="entry name" value="ABC_Carb_Solutes_like"/>
    <property type="match status" value="1"/>
</dbReference>
<evidence type="ECO:0000256" key="7">
    <source>
        <dbReference type="ARBA" id="ARBA00023004"/>
    </source>
</evidence>
<dbReference type="SUPFAM" id="SSF52540">
    <property type="entry name" value="P-loop containing nucleoside triphosphate hydrolases"/>
    <property type="match status" value="1"/>
</dbReference>
<dbReference type="InterPro" id="IPR050093">
    <property type="entry name" value="ABC_SmlMolc_Importer"/>
</dbReference>
<dbReference type="PROSITE" id="PS50893">
    <property type="entry name" value="ABC_TRANSPORTER_2"/>
    <property type="match status" value="1"/>
</dbReference>
<dbReference type="Pfam" id="PF00005">
    <property type="entry name" value="ABC_tran"/>
    <property type="match status" value="1"/>
</dbReference>
<feature type="non-terminal residue" evidence="11">
    <location>
        <position position="300"/>
    </location>
</feature>
<dbReference type="GO" id="GO:0015408">
    <property type="term" value="F:ABC-type ferric iron transporter activity"/>
    <property type="evidence" value="ECO:0007669"/>
    <property type="project" value="InterPro"/>
</dbReference>
<keyword evidence="6 11" id="KW-0067">ATP-binding</keyword>
<name>A0A8J6Z999_9RHOB</name>
<gene>
    <name evidence="11" type="ORF">ICN82_19395</name>
</gene>
<dbReference type="InterPro" id="IPR015853">
    <property type="entry name" value="ABC_transpr_FbpC"/>
</dbReference>
<dbReference type="FunFam" id="3.40.50.300:FF:000042">
    <property type="entry name" value="Maltose/maltodextrin ABC transporter, ATP-binding protein"/>
    <property type="match status" value="1"/>
</dbReference>
<dbReference type="RefSeq" id="WP_193186402.1">
    <property type="nucleotide sequence ID" value="NZ_JACVXA010000088.1"/>
</dbReference>
<reference evidence="11" key="1">
    <citation type="submission" date="2020-09" db="EMBL/GenBank/DDBJ databases">
        <title>A novel bacterium of genus Mangrovicoccus, isolated from South China Sea.</title>
        <authorList>
            <person name="Huang H."/>
            <person name="Mo K."/>
            <person name="Hu Y."/>
        </authorList>
    </citation>
    <scope>NUCLEOTIDE SEQUENCE</scope>
    <source>
        <strain evidence="11">HB182678</strain>
    </source>
</reference>
<dbReference type="PANTHER" id="PTHR42781">
    <property type="entry name" value="SPERMIDINE/PUTRESCINE IMPORT ATP-BINDING PROTEIN POTA"/>
    <property type="match status" value="1"/>
</dbReference>
<keyword evidence="8" id="KW-0406">Ion transport</keyword>
<evidence type="ECO:0000256" key="9">
    <source>
        <dbReference type="ARBA" id="ARBA00023136"/>
    </source>
</evidence>
<evidence type="ECO:0000256" key="3">
    <source>
        <dbReference type="ARBA" id="ARBA00022475"/>
    </source>
</evidence>
<evidence type="ECO:0000256" key="6">
    <source>
        <dbReference type="ARBA" id="ARBA00022840"/>
    </source>
</evidence>
<protein>
    <submittedName>
        <fullName evidence="11">ABC transporter ATP-binding protein</fullName>
    </submittedName>
</protein>
<keyword evidence="2" id="KW-0813">Transport</keyword>
<dbReference type="GO" id="GO:0016887">
    <property type="term" value="F:ATP hydrolysis activity"/>
    <property type="evidence" value="ECO:0007669"/>
    <property type="project" value="InterPro"/>
</dbReference>
<feature type="domain" description="ABC transporter" evidence="10">
    <location>
        <begin position="3"/>
        <end position="237"/>
    </location>
</feature>
<accession>A0A8J6Z999</accession>
<dbReference type="InterPro" id="IPR003439">
    <property type="entry name" value="ABC_transporter-like_ATP-bd"/>
</dbReference>
<dbReference type="Gene3D" id="3.40.50.300">
    <property type="entry name" value="P-loop containing nucleotide triphosphate hydrolases"/>
    <property type="match status" value="1"/>
</dbReference>
<dbReference type="AlphaFoldDB" id="A0A8J6Z999"/>
<keyword evidence="12" id="KW-1185">Reference proteome</keyword>
<keyword evidence="7" id="KW-0408">Iron</keyword>
<dbReference type="GO" id="GO:0005524">
    <property type="term" value="F:ATP binding"/>
    <property type="evidence" value="ECO:0007669"/>
    <property type="project" value="UniProtKB-KW"/>
</dbReference>
<evidence type="ECO:0000256" key="8">
    <source>
        <dbReference type="ARBA" id="ARBA00023065"/>
    </source>
</evidence>
<sequence length="300" mass="31422">MGMELQGLGKAFDGAAAVDGIDLRLEPGEMFAIVGPSGCGKSTLLRLIAGLERPDRGTIRLGGRLVAGPGVFVPPEDRGTGFVFQSYALWPHMSVLENVAFPLEAAGLSRARAAEAARPHLDTVALAPFAARRPAALSGGQRQRVALARCLAAGAETILMDEPLANLDPHLRDVMERELMRLHRSSGAVTVYITHDQREAMALADRMAVMQAGRFLQVGPPEEIHDRPVSAEVARFIGAGAVLAAEWRGGAAMLGGRPVPAAAVPGQAEGPVQLLLRPGAVVPAADGFSGVVRDPAYRGA</sequence>
<proteinExistence type="inferred from homology"/>
<dbReference type="InterPro" id="IPR003593">
    <property type="entry name" value="AAA+_ATPase"/>
</dbReference>
<dbReference type="SMART" id="SM00382">
    <property type="entry name" value="AAA"/>
    <property type="match status" value="1"/>
</dbReference>
<evidence type="ECO:0000313" key="12">
    <source>
        <dbReference type="Proteomes" id="UP000609121"/>
    </source>
</evidence>
<comment type="caution">
    <text evidence="11">The sequence shown here is derived from an EMBL/GenBank/DDBJ whole genome shotgun (WGS) entry which is preliminary data.</text>
</comment>
<evidence type="ECO:0000256" key="2">
    <source>
        <dbReference type="ARBA" id="ARBA00022448"/>
    </source>
</evidence>
<dbReference type="PANTHER" id="PTHR42781:SF4">
    <property type="entry name" value="SPERMIDINE_PUTRESCINE IMPORT ATP-BINDING PROTEIN POTA"/>
    <property type="match status" value="1"/>
</dbReference>
<dbReference type="InterPro" id="IPR027417">
    <property type="entry name" value="P-loop_NTPase"/>
</dbReference>
<evidence type="ECO:0000313" key="11">
    <source>
        <dbReference type="EMBL" id="MBE3640374.1"/>
    </source>
</evidence>
<evidence type="ECO:0000259" key="10">
    <source>
        <dbReference type="PROSITE" id="PS50893"/>
    </source>
</evidence>
<comment type="similarity">
    <text evidence="1">Belongs to the ABC transporter superfamily.</text>
</comment>
<keyword evidence="9" id="KW-0472">Membrane</keyword>
<organism evidence="11 12">
    <name type="scientific">Mangrovicoccus algicola</name>
    <dbReference type="NCBI Taxonomy" id="2771008"/>
    <lineage>
        <taxon>Bacteria</taxon>
        <taxon>Pseudomonadati</taxon>
        <taxon>Pseudomonadota</taxon>
        <taxon>Alphaproteobacteria</taxon>
        <taxon>Rhodobacterales</taxon>
        <taxon>Paracoccaceae</taxon>
        <taxon>Mangrovicoccus</taxon>
    </lineage>
</organism>
<dbReference type="PROSITE" id="PS00211">
    <property type="entry name" value="ABC_TRANSPORTER_1"/>
    <property type="match status" value="1"/>
</dbReference>
<dbReference type="InterPro" id="IPR017871">
    <property type="entry name" value="ABC_transporter-like_CS"/>
</dbReference>
<keyword evidence="4" id="KW-0410">Iron transport</keyword>
<dbReference type="Proteomes" id="UP000609121">
    <property type="component" value="Unassembled WGS sequence"/>
</dbReference>
<evidence type="ECO:0000256" key="4">
    <source>
        <dbReference type="ARBA" id="ARBA00022496"/>
    </source>
</evidence>
<keyword evidence="3" id="KW-1003">Cell membrane</keyword>
<evidence type="ECO:0000256" key="1">
    <source>
        <dbReference type="ARBA" id="ARBA00005417"/>
    </source>
</evidence>
<keyword evidence="5" id="KW-0547">Nucleotide-binding</keyword>
<dbReference type="EMBL" id="JACVXA010000088">
    <property type="protein sequence ID" value="MBE3640374.1"/>
    <property type="molecule type" value="Genomic_DNA"/>
</dbReference>
<dbReference type="GO" id="GO:0043190">
    <property type="term" value="C:ATP-binding cassette (ABC) transporter complex"/>
    <property type="evidence" value="ECO:0007669"/>
    <property type="project" value="UniProtKB-ARBA"/>
</dbReference>